<dbReference type="Ensembl" id="ENSLLET00000039873.1">
    <property type="protein sequence ID" value="ENSLLEP00000038359.1"/>
    <property type="gene ID" value="ENSLLEG00000024235.1"/>
</dbReference>
<name>A0A8C5QJY7_9ANUR</name>
<evidence type="ECO:0000256" key="1">
    <source>
        <dbReference type="ARBA" id="ARBA00008711"/>
    </source>
</evidence>
<dbReference type="GO" id="GO:0003908">
    <property type="term" value="F:methylated-DNA-[protein]-cysteine S-methyltransferase activity"/>
    <property type="evidence" value="ECO:0007669"/>
    <property type="project" value="TreeGrafter"/>
</dbReference>
<keyword evidence="3" id="KW-0227">DNA damage</keyword>
<protein>
    <recommendedName>
        <fullName evidence="2">Methylated-DNA--protein-cysteine methyltransferase</fullName>
    </recommendedName>
</protein>
<proteinExistence type="inferred from homology"/>
<dbReference type="InterPro" id="IPR036217">
    <property type="entry name" value="MethylDNA_cys_MeTrfase_DNAb"/>
</dbReference>
<dbReference type="GO" id="GO:0005654">
    <property type="term" value="C:nucleoplasm"/>
    <property type="evidence" value="ECO:0007669"/>
    <property type="project" value="TreeGrafter"/>
</dbReference>
<dbReference type="CDD" id="cd06445">
    <property type="entry name" value="ATase"/>
    <property type="match status" value="1"/>
</dbReference>
<keyword evidence="6" id="KW-1185">Reference proteome</keyword>
<dbReference type="SUPFAM" id="SSF46767">
    <property type="entry name" value="Methylated DNA-protein cysteine methyltransferase, C-terminal domain"/>
    <property type="match status" value="1"/>
</dbReference>
<dbReference type="Gene3D" id="3.30.160.70">
    <property type="entry name" value="Methylated DNA-protein cysteine methyltransferase domain"/>
    <property type="match status" value="1"/>
</dbReference>
<evidence type="ECO:0000313" key="6">
    <source>
        <dbReference type="Proteomes" id="UP000694569"/>
    </source>
</evidence>
<dbReference type="GO" id="GO:0006281">
    <property type="term" value="P:DNA repair"/>
    <property type="evidence" value="ECO:0007669"/>
    <property type="project" value="InterPro"/>
</dbReference>
<evidence type="ECO:0000256" key="2">
    <source>
        <dbReference type="ARBA" id="ARBA00015377"/>
    </source>
</evidence>
<dbReference type="OrthoDB" id="1907495at2759"/>
<dbReference type="Pfam" id="PF01035">
    <property type="entry name" value="DNA_binding_1"/>
    <property type="match status" value="1"/>
</dbReference>
<accession>A0A8C5QJY7</accession>
<dbReference type="PANTHER" id="PTHR46460">
    <property type="entry name" value="METHYLATED-DNA--PROTEIN-CYSTEINE METHYLTRANSFERASE"/>
    <property type="match status" value="1"/>
</dbReference>
<evidence type="ECO:0000256" key="3">
    <source>
        <dbReference type="ARBA" id="ARBA00022763"/>
    </source>
</evidence>
<dbReference type="Gene3D" id="1.10.10.10">
    <property type="entry name" value="Winged helix-like DNA-binding domain superfamily/Winged helix DNA-binding domain"/>
    <property type="match status" value="1"/>
</dbReference>
<gene>
    <name evidence="5" type="primary">MGMT</name>
</gene>
<comment type="similarity">
    <text evidence="1">Belongs to the MGMT family.</text>
</comment>
<reference evidence="5" key="2">
    <citation type="submission" date="2025-09" db="UniProtKB">
        <authorList>
            <consortium name="Ensembl"/>
        </authorList>
    </citation>
    <scope>IDENTIFICATION</scope>
</reference>
<organism evidence="5 6">
    <name type="scientific">Leptobrachium leishanense</name>
    <name type="common">Leishan spiny toad</name>
    <dbReference type="NCBI Taxonomy" id="445787"/>
    <lineage>
        <taxon>Eukaryota</taxon>
        <taxon>Metazoa</taxon>
        <taxon>Chordata</taxon>
        <taxon>Craniata</taxon>
        <taxon>Vertebrata</taxon>
        <taxon>Euteleostomi</taxon>
        <taxon>Amphibia</taxon>
        <taxon>Batrachia</taxon>
        <taxon>Anura</taxon>
        <taxon>Pelobatoidea</taxon>
        <taxon>Megophryidae</taxon>
        <taxon>Leptobrachium</taxon>
    </lineage>
</organism>
<dbReference type="Proteomes" id="UP000694569">
    <property type="component" value="Unplaced"/>
</dbReference>
<feature type="domain" description="Methylated-DNA-[protein]-cysteine S-methyltransferase DNA binding" evidence="4">
    <location>
        <begin position="43"/>
        <end position="86"/>
    </location>
</feature>
<dbReference type="AlphaFoldDB" id="A0A8C5QJY7"/>
<evidence type="ECO:0000313" key="5">
    <source>
        <dbReference type="Ensembl" id="ENSLLEP00000038359.1"/>
    </source>
</evidence>
<dbReference type="GeneTree" id="ENSGT00390000015799"/>
<evidence type="ECO:0000259" key="4">
    <source>
        <dbReference type="Pfam" id="PF01035"/>
    </source>
</evidence>
<dbReference type="InterPro" id="IPR036388">
    <property type="entry name" value="WH-like_DNA-bd_sf"/>
</dbReference>
<dbReference type="PANTHER" id="PTHR46460:SF1">
    <property type="entry name" value="METHYLATED-DNA--PROTEIN-CYSTEINE METHYLTRANSFERASE"/>
    <property type="match status" value="1"/>
</dbReference>
<dbReference type="InterPro" id="IPR014048">
    <property type="entry name" value="MethylDNA_cys_MeTrfase_DNA-bd"/>
</dbReference>
<reference evidence="5" key="1">
    <citation type="submission" date="2025-08" db="UniProtKB">
        <authorList>
            <consortium name="Ensembl"/>
        </authorList>
    </citation>
    <scope>IDENTIFICATION</scope>
</reference>
<sequence>MVLPMKQCANWLQTYFCEPWFIEKVPTPSFHHPVLEKDSFTKTVLYSLMKNVKMGDTVSYKRLAEIAGNDKAARAVGGAMRSNPHQSQKRTVGPLLRLPSKSASVLHGLTVRRKRARLTPAYTSAALTGPQIDVPLIFTKMAVPCRHVWLGH</sequence>